<feature type="region of interest" description="Disordered" evidence="7">
    <location>
        <begin position="548"/>
        <end position="569"/>
    </location>
</feature>
<comment type="subcellular location">
    <subcellularLocation>
        <location evidence="1">Cytoplasm</location>
    </subcellularLocation>
</comment>
<evidence type="ECO:0000313" key="10">
    <source>
        <dbReference type="Proteomes" id="UP001175271"/>
    </source>
</evidence>
<feature type="compositionally biased region" description="Low complexity" evidence="7">
    <location>
        <begin position="337"/>
        <end position="355"/>
    </location>
</feature>
<feature type="compositionally biased region" description="Basic and acidic residues" evidence="7">
    <location>
        <begin position="2817"/>
        <end position="2828"/>
    </location>
</feature>
<evidence type="ECO:0000256" key="2">
    <source>
        <dbReference type="ARBA" id="ARBA00022490"/>
    </source>
</evidence>
<feature type="region of interest" description="Disordered" evidence="7">
    <location>
        <begin position="2717"/>
        <end position="2852"/>
    </location>
</feature>
<sequence>MSSEERANQTGERAVRPVRIRVGPSGDANRPYPAGGDGELAHSSYASNRETVLHNVNSSTIEETHLITNTGSQNLHFTEEHWSSEIKSYVTHQPPKFVQVIKAYRVLSTDTLTLVCEVSSSPPAMFDWFVNDRPANQDRKRFRVRHGLNISTLTVEGPEQGVYSCSASNPAGTSKTYGYVIVNESKTLKSIPASQRQLVSEEFMTQEMKEKIGQPPKFRNQVPNLTLKPGTDAVIDVEVESSPGVRFTWYVDGKMIVEEQSTDVEMFYPDLNRCIALFKLPKSGKYTVVAQNDFGAAKSTGYIEIEKDSSFAQLHLLSSHQGRAAIPAPPGSSQRAKSITKTTTRTTHYTTRSSSLPRTDHAHHKREYESPVRSYEDDQPVYASMTETTQTFTTFKRAFSPSSAPPPLKKFHPSAPEFVNQLPAEIVLNPNERLVLTVDVAAKPQADIRWNVNGFELKPSKQCTVLNEQNRSTLVIQPPVRQGRYNVTAENDAGVCQTMTVVKHVFEEILPSSRSLPEFTENVTTVVTSHYDDFDSDSKDSVETVKYNDSAQESDREHRGMSTISQHSETITTTRNIVYRIPRASDGFPHRPMVTVQPDEEVHLKAGQPLVLETQVDSNPPSTIKWYQNNFEVKNSSNVIIEDIETNHSRCTFLTPTEGYYRSVATNEHGSVTTTTRVTTEYTEEVIEEHTLFGRKQLQKEAGPVYKPVKKTRFVVKEGLPKAPILTKRFETNLRAVENQPMTLEVEADAIPEAEFAWRVNNFEVKQNQYVKIDSSERNKSRATFLRPVEGRYEVIASNWKGQDSCSSRVAIQYLDQPGPLQKGPVFVQALPVRTVITEKQYENELVVVVKTDTPGTFKWFADGQILENSSEHQIINEFNKSTLIIKKKIEKAVEYAVEYTNSYGTIHSKTTVISRTETRETRKVEEDLVEESMFEIRSKAPRFVELLSAANLLEGEQLNAHVSIAKDTEKCSFKWYLNGSAIPDNFVRSNGYESTLAIPLVTKEMSGMLLVVAENRFGVAESSMFFAVEQPPPPRTVKHFEDTMILEEKTSVRLQKEPQQPQVEQTISRRTEEEEYAEAITEEKRKVPQPKPVQRFEDTLTTEEKTSISVQKETYPGIRDQVDKTVTLKNTEEDFTETTNIQKREESYSLLVKVAEGIAQTLVAKVFVEALQESVDYLMNEVHSSDEEEQSVHYESAAETLPAPPSFQIQRETFSAVEGQNVTIHTKVYGSPMPTIAWYRDNQKIHDSNYYKIITTEGHSQLIIKNVQLIQSGRYECRAENEHGCALFTCTLIVQEPKEKREEPKPVELERILTDQSVHSTIAINRKADNQKCFATVLHECAAHLERALLAPFYQTIEIESLKQTTTTQEFEQQRREVIIRPPTPTRRFEEPAPGPSKKVKETEEEYLQKDELVKKVEEPMKRVEETQEYLQKEEQIKKIKEKTVTEEITKIEEAVPGPSKKVEETQEYLQKEELIQKEAAPVHKREIRIEVQSTDESRTQAERMQTSITQIVEGTTETTHEVFHDAMEGPQEPTTIKLVQRAPEEASTSGIYNTTTLLVVIECPEEHEHAYHVQPHELLEEIALKKLHAVGTVSIQEIITDEQKSTVMVYRDMHKADEATNIEVRRQSPTFEHELKIVEPQKMLLEVRLDACAASSRSPSITVEHIEAQVSQAEEGFAEETVGLIVHTEQPTRNFSQELTIVHSEKDFITYLSDREYFLRTGEVMQTKDIWLLDRRDGQKESMSSMFNNTTALYALERAPERANTGVQLQHRPLEAATVQNLKAVGEAKLVGQTADLTESSQMIYRSQHEAEGIVNVEIVRPPLEFDYELTIIEPHMFSLLANLLATEVTNEELVTVFAELKKQPEVLEAVLKVMTPGFEKEQVAYKWILSHLEAKMSAKDTWTMKKTTQETLNLEQQTRTNINLTTLHPQTESTSVVIGEQVSTSQHIQIQRQPSPSEETSLSSSAHAQAPTFHKRLENVTTTIGKSLTLKSIVGGIPVPSVKWFVDGDEITGNNDYELVYEDGVCLLRFKSVIAEDEGEYVCVASNTIGQAATSCFLKVTGKSLLFAWRRPLRFSLSASRRLLPVLAAGWPIVDLRYPNGCILLDLKLHEQEATSTSIDESLPSYSYSYVPSPTAGMSFFQINKSGVSEVIDVTESFIIHKYFDAGSVSRSFKKQSTLEKVTCTIAEEADSLWGSTNFDDPFHGAETVSLPVEDRFYEPRVALLPKKVLYKGQPVDIDLEEILESLTDLSQSFKTSRSTVNGEEKSLQDSHTESNQYYSSLPRSLQDPQEEFRREFYESVRTTTTTVSDHAASRPANDEFGPFQKGFSPPKEQKITVAEHNFDIFKPIIPTPPPLNESPIQKSVQSLKTMEARQSYSKPVFTSIPSQDSSLQESTTSFEIQTSFLKPQESAGITKKLSGASLEIENIMSHKPEITVPEPVQERPHIHPEFMNEEAPAPPVPPHQGAVSKDEIEKLLKTCIDVQHDLERFQSEELDSEAQRIEKAIFDISEHIALQEPVSKAQAEASEELLRTRLAEMIINLDSDPEMESDNYELLRTPIDVLKKKLENLETTLITEEEQRIEAELEELTKNRAEIDDFDEKKKALGRLSADIARMTPVIVGVRDQLSNLEGIVSDKADRNGKKSSGEANRSAIRNLFKRITDEIETIQRLCAESKSEDSTQIVIDVLTKVSQHMNAIMATVIEATVTPAPTPTLSASVHSAPGKLSSTPVSTTPAPNITTIPEEKSPEGIRKTDAQKPRFDLSSLNGSFEEKKDCAANGNCEAPTTRKSSISMKTSGTFMASDSRRSSASNTREADLPPLHRQDSQSSRKSSISQKTPPPVPKKPQVVNALVEPDLLKPEEEAITKTIVMFLSDTDAPVDLSASVIKLQKQLSVRGEPRNRVSSSFVFEKPVESNEATVTFSLCMVNMSLSQYIFDESISMQMVCEESDAGNESDNTFALCHCSVETFTPEPPIFFENDERSSFIYIPKNQLALDRDSPVKTIVEQLKKEEIEPIKEPEATVTEDFALKRKHSKLKVNAHVSPEEREQVEAAFSWNDLTVVIQQEPEVSGDSTVMTAFSYAKVCGYFSTDPTVENALVSTSFDRSCDSLTQEVLVRSTTEREKPIKSAKLSVSIIARSVHDVTAAFLEEVPWNEAHITVQTTEDHSEASSAKSNPLFNVIVSESLGEPNSHRSSQKSLAYSEKTLSSQSLAVPSYVIKMGSTASITCELNSYLPEDTAIVWYKGEEPIKIEQGKIDRISHDLLEVLVITKADLVDSDVYSLKVDNELYPVAYLIVEDGNAEESPQTEKFLSPQQTLFVMEGRTSILSCQMDKPHLKLAWYRDRTAIKENDRILMETYDDGWYRMVISDTQLSDQGTYYAFHNENFTSITLVVEEQIDEREVTVSAVEDETDDEPNDYMVPPGSTATIACELENDEFEQKLVWNKDGVELNFKDDAKREHVKNGMKHYLIIHNTTEHDSGTYSVKINDIEFRVAQITITEGTPMISGNRRKRISNNSLHSNH</sequence>
<evidence type="ECO:0000256" key="6">
    <source>
        <dbReference type="SAM" id="Coils"/>
    </source>
</evidence>
<dbReference type="InterPro" id="IPR036179">
    <property type="entry name" value="Ig-like_dom_sf"/>
</dbReference>
<dbReference type="GO" id="GO:0007156">
    <property type="term" value="P:homophilic cell adhesion via plasma membrane adhesion molecules"/>
    <property type="evidence" value="ECO:0007669"/>
    <property type="project" value="TreeGrafter"/>
</dbReference>
<feature type="coiled-coil region" evidence="6">
    <location>
        <begin position="2563"/>
        <end position="2605"/>
    </location>
</feature>
<dbReference type="GO" id="GO:0019899">
    <property type="term" value="F:enzyme binding"/>
    <property type="evidence" value="ECO:0007669"/>
    <property type="project" value="UniProtKB-ARBA"/>
</dbReference>
<evidence type="ECO:0000313" key="9">
    <source>
        <dbReference type="EMBL" id="KAK0408279.1"/>
    </source>
</evidence>
<feature type="compositionally biased region" description="Polar residues" evidence="7">
    <location>
        <begin position="2790"/>
        <end position="2816"/>
    </location>
</feature>
<feature type="compositionally biased region" description="Polar residues" evidence="7">
    <location>
        <begin position="2277"/>
        <end position="2291"/>
    </location>
</feature>
<dbReference type="Gene3D" id="2.60.40.10">
    <property type="entry name" value="Immunoglobulins"/>
    <property type="match status" value="12"/>
</dbReference>
<dbReference type="InterPro" id="IPR003599">
    <property type="entry name" value="Ig_sub"/>
</dbReference>
<keyword evidence="5" id="KW-0393">Immunoglobulin domain</keyword>
<feature type="domain" description="Ig-like" evidence="8">
    <location>
        <begin position="3403"/>
        <end position="3502"/>
    </location>
</feature>
<dbReference type="SMART" id="SM00409">
    <property type="entry name" value="IG"/>
    <property type="match status" value="10"/>
</dbReference>
<dbReference type="CDD" id="cd00096">
    <property type="entry name" value="Ig"/>
    <property type="match status" value="2"/>
</dbReference>
<feature type="domain" description="Ig-like" evidence="8">
    <location>
        <begin position="1206"/>
        <end position="1282"/>
    </location>
</feature>
<feature type="domain" description="Ig-like" evidence="8">
    <location>
        <begin position="1974"/>
        <end position="2064"/>
    </location>
</feature>
<dbReference type="InterPro" id="IPR013098">
    <property type="entry name" value="Ig_I-set"/>
</dbReference>
<dbReference type="EMBL" id="JAUCMV010000003">
    <property type="protein sequence ID" value="KAK0408279.1"/>
    <property type="molecule type" value="Genomic_DNA"/>
</dbReference>
<evidence type="ECO:0000256" key="4">
    <source>
        <dbReference type="ARBA" id="ARBA00023157"/>
    </source>
</evidence>
<dbReference type="InterPro" id="IPR050958">
    <property type="entry name" value="Cell_Adh-Cytoskel_Orgn"/>
</dbReference>
<feature type="compositionally biased region" description="Basic and acidic residues" evidence="7">
    <location>
        <begin position="2746"/>
        <end position="2764"/>
    </location>
</feature>
<dbReference type="SUPFAM" id="SSF48726">
    <property type="entry name" value="Immunoglobulin"/>
    <property type="match status" value="12"/>
</dbReference>
<feature type="domain" description="Ig-like" evidence="8">
    <location>
        <begin position="3308"/>
        <end position="3381"/>
    </location>
</feature>
<keyword evidence="6" id="KW-0175">Coiled coil</keyword>
<dbReference type="PANTHER" id="PTHR45080:SF8">
    <property type="entry name" value="IG-LIKE DOMAIN-CONTAINING PROTEIN"/>
    <property type="match status" value="1"/>
</dbReference>
<dbReference type="GO" id="GO:0005886">
    <property type="term" value="C:plasma membrane"/>
    <property type="evidence" value="ECO:0007669"/>
    <property type="project" value="TreeGrafter"/>
</dbReference>
<dbReference type="PROSITE" id="PS50835">
    <property type="entry name" value="IG_LIKE"/>
    <property type="match status" value="8"/>
</dbReference>
<dbReference type="FunFam" id="2.60.40.10:FF:000425">
    <property type="entry name" value="Myosin light chain kinase"/>
    <property type="match status" value="2"/>
</dbReference>
<feature type="domain" description="Ig-like" evidence="8">
    <location>
        <begin position="3192"/>
        <end position="3289"/>
    </location>
</feature>
<comment type="caution">
    <text evidence="9">The sequence shown here is derived from an EMBL/GenBank/DDBJ whole genome shotgun (WGS) entry which is preliminary data.</text>
</comment>
<keyword evidence="3" id="KW-0732">Signal</keyword>
<keyword evidence="4" id="KW-1015">Disulfide bond</keyword>
<feature type="compositionally biased region" description="Polar residues" evidence="7">
    <location>
        <begin position="2729"/>
        <end position="2744"/>
    </location>
</feature>
<gene>
    <name evidence="9" type="ORF">QR680_003866</name>
</gene>
<proteinExistence type="predicted"/>
<keyword evidence="2" id="KW-0963">Cytoplasm</keyword>
<feature type="region of interest" description="Disordered" evidence="7">
    <location>
        <begin position="2257"/>
        <end position="2293"/>
    </location>
</feature>
<feature type="domain" description="Ig-like" evidence="8">
    <location>
        <begin position="216"/>
        <end position="304"/>
    </location>
</feature>
<name>A0AA39HP48_9BILA</name>
<keyword evidence="10" id="KW-1185">Reference proteome</keyword>
<evidence type="ECO:0000259" key="8">
    <source>
        <dbReference type="PROSITE" id="PS50835"/>
    </source>
</evidence>
<dbReference type="Proteomes" id="UP001175271">
    <property type="component" value="Unassembled WGS sequence"/>
</dbReference>
<feature type="domain" description="Ig-like" evidence="8">
    <location>
        <begin position="592"/>
        <end position="679"/>
    </location>
</feature>
<feature type="region of interest" description="Disordered" evidence="7">
    <location>
        <begin position="324"/>
        <end position="376"/>
    </location>
</feature>
<feature type="compositionally biased region" description="Basic and acidic residues" evidence="7">
    <location>
        <begin position="2266"/>
        <end position="2276"/>
    </location>
</feature>
<dbReference type="InterPro" id="IPR013783">
    <property type="entry name" value="Ig-like_fold"/>
</dbReference>
<dbReference type="GO" id="GO:0031672">
    <property type="term" value="C:A band"/>
    <property type="evidence" value="ECO:0007669"/>
    <property type="project" value="UniProtKB-ARBA"/>
</dbReference>
<feature type="region of interest" description="Disordered" evidence="7">
    <location>
        <begin position="2307"/>
        <end position="2334"/>
    </location>
</feature>
<feature type="domain" description="Ig-like" evidence="8">
    <location>
        <begin position="95"/>
        <end position="183"/>
    </location>
</feature>
<evidence type="ECO:0000256" key="5">
    <source>
        <dbReference type="ARBA" id="ARBA00023319"/>
    </source>
</evidence>
<dbReference type="PANTHER" id="PTHR45080">
    <property type="entry name" value="CONTACTIN 5"/>
    <property type="match status" value="1"/>
</dbReference>
<evidence type="ECO:0000256" key="3">
    <source>
        <dbReference type="ARBA" id="ARBA00022729"/>
    </source>
</evidence>
<evidence type="ECO:0000256" key="7">
    <source>
        <dbReference type="SAM" id="MobiDB-lite"/>
    </source>
</evidence>
<feature type="compositionally biased region" description="Basic and acidic residues" evidence="7">
    <location>
        <begin position="366"/>
        <end position="376"/>
    </location>
</feature>
<organism evidence="9 10">
    <name type="scientific">Steinernema hermaphroditum</name>
    <dbReference type="NCBI Taxonomy" id="289476"/>
    <lineage>
        <taxon>Eukaryota</taxon>
        <taxon>Metazoa</taxon>
        <taxon>Ecdysozoa</taxon>
        <taxon>Nematoda</taxon>
        <taxon>Chromadorea</taxon>
        <taxon>Rhabditida</taxon>
        <taxon>Tylenchina</taxon>
        <taxon>Panagrolaimomorpha</taxon>
        <taxon>Strongyloidoidea</taxon>
        <taxon>Steinernematidae</taxon>
        <taxon>Steinernema</taxon>
    </lineage>
</organism>
<accession>A0AA39HP48</accession>
<dbReference type="InterPro" id="IPR007110">
    <property type="entry name" value="Ig-like_dom"/>
</dbReference>
<dbReference type="Pfam" id="PF07679">
    <property type="entry name" value="I-set"/>
    <property type="match status" value="8"/>
</dbReference>
<reference evidence="9" key="1">
    <citation type="submission" date="2023-06" db="EMBL/GenBank/DDBJ databases">
        <title>Genomic analysis of the entomopathogenic nematode Steinernema hermaphroditum.</title>
        <authorList>
            <person name="Schwarz E.M."/>
            <person name="Heppert J.K."/>
            <person name="Baniya A."/>
            <person name="Schwartz H.T."/>
            <person name="Tan C.-H."/>
            <person name="Antoshechkin I."/>
            <person name="Sternberg P.W."/>
            <person name="Goodrich-Blair H."/>
            <person name="Dillman A.R."/>
        </authorList>
    </citation>
    <scope>NUCLEOTIDE SEQUENCE</scope>
    <source>
        <strain evidence="9">PS9179</strain>
        <tissue evidence="9">Whole animal</tissue>
    </source>
</reference>
<protein>
    <recommendedName>
        <fullName evidence="8">Ig-like domain-containing protein</fullName>
    </recommendedName>
</protein>
<evidence type="ECO:0000256" key="1">
    <source>
        <dbReference type="ARBA" id="ARBA00004496"/>
    </source>
</evidence>
<dbReference type="SMART" id="SM00408">
    <property type="entry name" value="IGc2"/>
    <property type="match status" value="4"/>
</dbReference>
<feature type="compositionally biased region" description="Low complexity" evidence="7">
    <location>
        <begin position="2829"/>
        <end position="2840"/>
    </location>
</feature>
<dbReference type="InterPro" id="IPR003598">
    <property type="entry name" value="Ig_sub2"/>
</dbReference>